<dbReference type="Gene3D" id="1.10.3210.10">
    <property type="entry name" value="Hypothetical protein af1432"/>
    <property type="match status" value="2"/>
</dbReference>
<dbReference type="PROSITE" id="PS51832">
    <property type="entry name" value="HD_GYP"/>
    <property type="match status" value="1"/>
</dbReference>
<dbReference type="CDD" id="cd00077">
    <property type="entry name" value="HDc"/>
    <property type="match status" value="1"/>
</dbReference>
<dbReference type="Pfam" id="PF13487">
    <property type="entry name" value="HD_5"/>
    <property type="match status" value="2"/>
</dbReference>
<dbReference type="GO" id="GO:0008081">
    <property type="term" value="F:phosphoric diester hydrolase activity"/>
    <property type="evidence" value="ECO:0007669"/>
    <property type="project" value="UniProtKB-ARBA"/>
</dbReference>
<name>A0A1E5XQT7_9HYPH</name>
<dbReference type="EMBL" id="LAJE02000175">
    <property type="protein sequence ID" value="OEO30966.1"/>
    <property type="molecule type" value="Genomic_DNA"/>
</dbReference>
<keyword evidence="3" id="KW-1185">Reference proteome</keyword>
<evidence type="ECO:0000313" key="3">
    <source>
        <dbReference type="Proteomes" id="UP000095463"/>
    </source>
</evidence>
<dbReference type="AlphaFoldDB" id="A0A1E5XQT7"/>
<accession>A0A1E5XQT7</accession>
<dbReference type="RefSeq" id="WP_069909828.1">
    <property type="nucleotide sequence ID" value="NZ_LAJE02000175.1"/>
</dbReference>
<comment type="caution">
    <text evidence="2">The sequence shown here is derived from an EMBL/GenBank/DDBJ whole genome shotgun (WGS) entry which is preliminary data.</text>
</comment>
<dbReference type="SUPFAM" id="SSF109604">
    <property type="entry name" value="HD-domain/PDEase-like"/>
    <property type="match status" value="2"/>
</dbReference>
<proteinExistence type="predicted"/>
<reference evidence="2 3" key="1">
    <citation type="journal article" date="2015" name="Genome Announc.">
        <title>Genome Assemblies of Three Soil-Associated Devosia species: D. insulae, D. limi, and D. soli.</title>
        <authorList>
            <person name="Hassan Y.I."/>
            <person name="Lepp D."/>
            <person name="Zhou T."/>
        </authorList>
    </citation>
    <scope>NUCLEOTIDE SEQUENCE [LARGE SCALE GENOMIC DNA]</scope>
    <source>
        <strain evidence="2 3">DS-56</strain>
    </source>
</reference>
<dbReference type="OrthoDB" id="9802066at2"/>
<sequence length="457" mass="49219">MFRAAASPSARAQIGLAELVSALSHALDITEGQPVGHGVRCCWIGMQMGQALGFDEPALGDLYYALLLKDVGCSSNAARICQLYLADDLSFKHGFKQVDSALPQILRFVFAHTGLKAGLAARFRSIVHIAMHGGEIARELIETRCTRGAEIARQMRFSEAVAGAILDLDEHWNGNGKPLGRIGNDISPLARIALLAQVVDVFFMSSGPEAAIGEVERRTGAWFDPACAAAFLDIARDAQFWTTLAAPDLEQRVIALEPQQRSILVDDDYLDDIAAAFAKVVDAKSPYTSGHSDRVALFADLIAEQFGFSDERRRWLKRAALLHDIGKLGVSNQILDKPGKPDPDEWAAIRQHPALGETILGRISALAELARVAGAHHERLDGKGYPRGLDAVAIDLETRVVTTADVFDALTAERPYRAAMSVSQAFAIMDADAGTAIDPSCLAALKRAMLEVEAAAA</sequence>
<dbReference type="SMART" id="SM00471">
    <property type="entry name" value="HDc"/>
    <property type="match status" value="1"/>
</dbReference>
<dbReference type="PANTHER" id="PTHR45228">
    <property type="entry name" value="CYCLIC DI-GMP PHOSPHODIESTERASE TM_0186-RELATED"/>
    <property type="match status" value="1"/>
</dbReference>
<dbReference type="Proteomes" id="UP000095463">
    <property type="component" value="Unassembled WGS sequence"/>
</dbReference>
<dbReference type="InterPro" id="IPR052020">
    <property type="entry name" value="Cyclic_di-GMP/3'3'-cGAMP_PDE"/>
</dbReference>
<protein>
    <submittedName>
        <fullName evidence="2">Metal-dependent phosphohydrolase</fullName>
    </submittedName>
</protein>
<gene>
    <name evidence="2" type="ORF">VW23_018545</name>
</gene>
<organism evidence="2 3">
    <name type="scientific">Devosia insulae DS-56</name>
    <dbReference type="NCBI Taxonomy" id="1116389"/>
    <lineage>
        <taxon>Bacteria</taxon>
        <taxon>Pseudomonadati</taxon>
        <taxon>Pseudomonadota</taxon>
        <taxon>Alphaproteobacteria</taxon>
        <taxon>Hyphomicrobiales</taxon>
        <taxon>Devosiaceae</taxon>
        <taxon>Devosia</taxon>
    </lineage>
</organism>
<dbReference type="InterPro" id="IPR003607">
    <property type="entry name" value="HD/PDEase_dom"/>
</dbReference>
<evidence type="ECO:0000259" key="1">
    <source>
        <dbReference type="PROSITE" id="PS51832"/>
    </source>
</evidence>
<evidence type="ECO:0000313" key="2">
    <source>
        <dbReference type="EMBL" id="OEO30966.1"/>
    </source>
</evidence>
<dbReference type="PANTHER" id="PTHR45228:SF5">
    <property type="entry name" value="CYCLIC DI-GMP PHOSPHODIESTERASE VC_1348-RELATED"/>
    <property type="match status" value="1"/>
</dbReference>
<feature type="domain" description="HD-GYP" evidence="1">
    <location>
        <begin position="266"/>
        <end position="457"/>
    </location>
</feature>
<dbReference type="InterPro" id="IPR037522">
    <property type="entry name" value="HD_GYP_dom"/>
</dbReference>